<proteinExistence type="predicted"/>
<dbReference type="Proteomes" id="UP001195483">
    <property type="component" value="Unassembled WGS sequence"/>
</dbReference>
<reference evidence="1" key="2">
    <citation type="journal article" date="2021" name="Genome Biol. Evol.">
        <title>Developing a high-quality reference genome for a parasitic bivalve with doubly uniparental inheritance (Bivalvia: Unionida).</title>
        <authorList>
            <person name="Smith C.H."/>
        </authorList>
    </citation>
    <scope>NUCLEOTIDE SEQUENCE</scope>
    <source>
        <strain evidence="1">CHS0354</strain>
        <tissue evidence="1">Mantle</tissue>
    </source>
</reference>
<accession>A0AAE0SKG2</accession>
<evidence type="ECO:0000313" key="2">
    <source>
        <dbReference type="Proteomes" id="UP001195483"/>
    </source>
</evidence>
<organism evidence="1 2">
    <name type="scientific">Potamilus streckersoni</name>
    <dbReference type="NCBI Taxonomy" id="2493646"/>
    <lineage>
        <taxon>Eukaryota</taxon>
        <taxon>Metazoa</taxon>
        <taxon>Spiralia</taxon>
        <taxon>Lophotrochozoa</taxon>
        <taxon>Mollusca</taxon>
        <taxon>Bivalvia</taxon>
        <taxon>Autobranchia</taxon>
        <taxon>Heteroconchia</taxon>
        <taxon>Palaeoheterodonta</taxon>
        <taxon>Unionida</taxon>
        <taxon>Unionoidea</taxon>
        <taxon>Unionidae</taxon>
        <taxon>Ambleminae</taxon>
        <taxon>Lampsilini</taxon>
        <taxon>Potamilus</taxon>
    </lineage>
</organism>
<protein>
    <submittedName>
        <fullName evidence="1">Uncharacterized protein</fullName>
    </submittedName>
</protein>
<comment type="caution">
    <text evidence="1">The sequence shown here is derived from an EMBL/GenBank/DDBJ whole genome shotgun (WGS) entry which is preliminary data.</text>
</comment>
<reference evidence="1" key="1">
    <citation type="journal article" date="2021" name="Genome Biol. Evol.">
        <title>A High-Quality Reference Genome for a Parasitic Bivalve with Doubly Uniparental Inheritance (Bivalvia: Unionida).</title>
        <authorList>
            <person name="Smith C.H."/>
        </authorList>
    </citation>
    <scope>NUCLEOTIDE SEQUENCE</scope>
    <source>
        <strain evidence="1">CHS0354</strain>
    </source>
</reference>
<feature type="non-terminal residue" evidence="1">
    <location>
        <position position="1"/>
    </location>
</feature>
<dbReference type="AlphaFoldDB" id="A0AAE0SKG2"/>
<sequence length="101" mass="12072">YRIILLPVVRKLVVNKTLPDVANLSHVLETELEWEKENGRERVKEKGKWRNMTKVILIIQFALYVNVIMQRLRNFNVYFVIIAYLQRHATPSQILFYKEDG</sequence>
<evidence type="ECO:0000313" key="1">
    <source>
        <dbReference type="EMBL" id="KAK3593358.1"/>
    </source>
</evidence>
<keyword evidence="2" id="KW-1185">Reference proteome</keyword>
<reference evidence="1" key="3">
    <citation type="submission" date="2023-05" db="EMBL/GenBank/DDBJ databases">
        <authorList>
            <person name="Smith C.H."/>
        </authorList>
    </citation>
    <scope>NUCLEOTIDE SEQUENCE</scope>
    <source>
        <strain evidence="1">CHS0354</strain>
        <tissue evidence="1">Mantle</tissue>
    </source>
</reference>
<name>A0AAE0SKG2_9BIVA</name>
<gene>
    <name evidence="1" type="ORF">CHS0354_021925</name>
</gene>
<dbReference type="EMBL" id="JAEAOA010001332">
    <property type="protein sequence ID" value="KAK3593358.1"/>
    <property type="molecule type" value="Genomic_DNA"/>
</dbReference>